<keyword evidence="2" id="KW-0472">Membrane</keyword>
<dbReference type="RefSeq" id="WP_014909244.1">
    <property type="nucleotide sequence ID" value="NZ_BAZE01000008.1"/>
</dbReference>
<comment type="caution">
    <text evidence="3">The sequence shown here is derived from an EMBL/GenBank/DDBJ whole genome shotgun (WGS) entry which is preliminary data.</text>
</comment>
<dbReference type="SUPFAM" id="SSF53955">
    <property type="entry name" value="Lysozyme-like"/>
    <property type="match status" value="1"/>
</dbReference>
<dbReference type="Proteomes" id="UP001585053">
    <property type="component" value="Unassembled WGS sequence"/>
</dbReference>
<accession>A0ABV5DY96</accession>
<keyword evidence="4" id="KW-1185">Reference proteome</keyword>
<keyword evidence="2" id="KW-1133">Transmembrane helix</keyword>
<feature type="compositionally biased region" description="Low complexity" evidence="1">
    <location>
        <begin position="50"/>
        <end position="62"/>
    </location>
</feature>
<dbReference type="PANTHER" id="PTHR30163">
    <property type="entry name" value="MEMBRANE-BOUND LYTIC MUREIN TRANSGLYCOSYLASE B"/>
    <property type="match status" value="1"/>
</dbReference>
<organism evidence="3 4">
    <name type="scientific">Nocardiopsis alba</name>
    <dbReference type="NCBI Taxonomy" id="53437"/>
    <lineage>
        <taxon>Bacteria</taxon>
        <taxon>Bacillati</taxon>
        <taxon>Actinomycetota</taxon>
        <taxon>Actinomycetes</taxon>
        <taxon>Streptosporangiales</taxon>
        <taxon>Nocardiopsidaceae</taxon>
        <taxon>Nocardiopsis</taxon>
    </lineage>
</organism>
<dbReference type="InterPro" id="IPR043426">
    <property type="entry name" value="MltB-like"/>
</dbReference>
<proteinExistence type="predicted"/>
<sequence>MGDSATGARRRRGPTIAVCITLAVCLLVTAGVVVLVGKVSSALNTWEAPGAAAEEPSAGAIATPPHDELTGPPEHHDVVAREEGPEADTAEEEPLDAGADERTRPESGPPRPDEAWLDEVAEGTGIPVRALEGYAGAQLILDEELPTCGLSWPTLAGIGYVESRHGTYAGGEIGPDGTTTVDVIGIPLNGQNNTQAIPDTDGGELDGDTEWDRAIGPMQFIPSTWARWGDSPSGDTPDPHNIDDAALSAGRYLCADGRDLTTANDWERAILTYNRSGTYVADVLAYAHAYADAS</sequence>
<evidence type="ECO:0000256" key="2">
    <source>
        <dbReference type="SAM" id="Phobius"/>
    </source>
</evidence>
<dbReference type="Gene3D" id="1.10.530.10">
    <property type="match status" value="1"/>
</dbReference>
<evidence type="ECO:0000313" key="3">
    <source>
        <dbReference type="EMBL" id="MFB8769556.1"/>
    </source>
</evidence>
<gene>
    <name evidence="3" type="ORF">VSQ78_17755</name>
</gene>
<evidence type="ECO:0000256" key="1">
    <source>
        <dbReference type="SAM" id="MobiDB-lite"/>
    </source>
</evidence>
<protein>
    <submittedName>
        <fullName evidence="3">Lytic transglycosylase domain-containing protein</fullName>
    </submittedName>
</protein>
<dbReference type="InterPro" id="IPR023346">
    <property type="entry name" value="Lysozyme-like_dom_sf"/>
</dbReference>
<feature type="compositionally biased region" description="Basic and acidic residues" evidence="1">
    <location>
        <begin position="65"/>
        <end position="84"/>
    </location>
</feature>
<evidence type="ECO:0000313" key="4">
    <source>
        <dbReference type="Proteomes" id="UP001585053"/>
    </source>
</evidence>
<feature type="transmembrane region" description="Helical" evidence="2">
    <location>
        <begin position="16"/>
        <end position="37"/>
    </location>
</feature>
<feature type="region of interest" description="Disordered" evidence="1">
    <location>
        <begin position="50"/>
        <end position="116"/>
    </location>
</feature>
<name>A0ABV5DY96_9ACTN</name>
<dbReference type="EMBL" id="JAYMRS010000006">
    <property type="protein sequence ID" value="MFB8769556.1"/>
    <property type="molecule type" value="Genomic_DNA"/>
</dbReference>
<dbReference type="CDD" id="cd13399">
    <property type="entry name" value="Slt35-like"/>
    <property type="match status" value="1"/>
</dbReference>
<reference evidence="3 4" key="1">
    <citation type="submission" date="2024-01" db="EMBL/GenBank/DDBJ databases">
        <title>Genome mining of biosynthetic gene clusters to explore secondary metabolites of Streptomyces sp.</title>
        <authorList>
            <person name="Baig A."/>
            <person name="Ajitkumar Shintre N."/>
            <person name="Kumar H."/>
            <person name="Anbarasu A."/>
            <person name="Ramaiah S."/>
        </authorList>
    </citation>
    <scope>NUCLEOTIDE SEQUENCE [LARGE SCALE GENOMIC DNA]</scope>
    <source>
        <strain evidence="3 4">A01</strain>
    </source>
</reference>
<dbReference type="PANTHER" id="PTHR30163:SF8">
    <property type="entry name" value="LYTIC MUREIN TRANSGLYCOSYLASE"/>
    <property type="match status" value="1"/>
</dbReference>
<dbReference type="GeneID" id="91392678"/>
<keyword evidence="2" id="KW-0812">Transmembrane</keyword>
<feature type="compositionally biased region" description="Acidic residues" evidence="1">
    <location>
        <begin position="85"/>
        <end position="95"/>
    </location>
</feature>